<proteinExistence type="predicted"/>
<feature type="compositionally biased region" description="Low complexity" evidence="1">
    <location>
        <begin position="297"/>
        <end position="310"/>
    </location>
</feature>
<dbReference type="Proteomes" id="UP000663853">
    <property type="component" value="Unassembled WGS sequence"/>
</dbReference>
<dbReference type="PANTHER" id="PTHR37792:SF1">
    <property type="entry name" value="RIBONUCLEASE MRP PROTEIN SUBUNIT RMP1"/>
    <property type="match status" value="1"/>
</dbReference>
<feature type="region of interest" description="Disordered" evidence="1">
    <location>
        <begin position="281"/>
        <end position="352"/>
    </location>
</feature>
<protein>
    <recommendedName>
        <fullName evidence="4">Nucleolus and neural progenitor protein-like N-terminal domain-containing protein</fullName>
    </recommendedName>
</protein>
<evidence type="ECO:0000313" key="3">
    <source>
        <dbReference type="Proteomes" id="UP000663853"/>
    </source>
</evidence>
<dbReference type="GO" id="GO:0000294">
    <property type="term" value="P:nuclear-transcribed mRNA catabolic process, RNase MRP-dependent"/>
    <property type="evidence" value="ECO:0007669"/>
    <property type="project" value="TreeGrafter"/>
</dbReference>
<gene>
    <name evidence="2" type="ORF">RDB_LOCUS126050</name>
</gene>
<dbReference type="PANTHER" id="PTHR37792">
    <property type="entry name" value="RIBONUCLEASE MRP PROTEIN SUBUNIT RMP1"/>
    <property type="match status" value="1"/>
</dbReference>
<accession>A0A8H3D4I2</accession>
<dbReference type="GO" id="GO:0000466">
    <property type="term" value="P:maturation of 5.8S rRNA from tricistronic rRNA transcript (SSU-rRNA, 5.8S rRNA, LSU-rRNA)"/>
    <property type="evidence" value="ECO:0007669"/>
    <property type="project" value="TreeGrafter"/>
</dbReference>
<evidence type="ECO:0000313" key="2">
    <source>
        <dbReference type="EMBL" id="CAE6510113.1"/>
    </source>
</evidence>
<name>A0A8H3D4I2_9AGAM</name>
<dbReference type="AlphaFoldDB" id="A0A8H3D4I2"/>
<sequence>MPQRRFRLVASADYRSRNNLDIPAVTQLLKQLKSGHKNVRSSQKLLFTEMHLLERVYYKGKNQHGLSLFWRSVVSVRRMSTRIYEANIPGLLEVLGGMFHEEPFEGQKIFSGAWTRVPPPTNVAQILERLLDIEILLKSAITAFQKAYSQQRAFCLAMSNTAFLQLTLVLVSIVSRASAIASALLDVTPSIITYVYAVFEALEPPKSLLNRTSKRLKKATPSSALEKPVALPVKLTSQTPTPMYIDMDEDLGLSIARDSLPPMAISGLPPSLPVQEEIIAPGSPATSSTAPLDIETTTPLSPPQSLVPQPRAQDIPKNVPVEPPAHAAPVARSTKPKKKRKKVRDEIDAIFG</sequence>
<dbReference type="GO" id="GO:0042134">
    <property type="term" value="F:rRNA primary transcript binding"/>
    <property type="evidence" value="ECO:0007669"/>
    <property type="project" value="InterPro"/>
</dbReference>
<organism evidence="2 3">
    <name type="scientific">Rhizoctonia solani</name>
    <dbReference type="NCBI Taxonomy" id="456999"/>
    <lineage>
        <taxon>Eukaryota</taxon>
        <taxon>Fungi</taxon>
        <taxon>Dikarya</taxon>
        <taxon>Basidiomycota</taxon>
        <taxon>Agaricomycotina</taxon>
        <taxon>Agaricomycetes</taxon>
        <taxon>Cantharellales</taxon>
        <taxon>Ceratobasidiaceae</taxon>
        <taxon>Rhizoctonia</taxon>
    </lineage>
</organism>
<comment type="caution">
    <text evidence="2">The sequence shown here is derived from an EMBL/GenBank/DDBJ whole genome shotgun (WGS) entry which is preliminary data.</text>
</comment>
<feature type="compositionally biased region" description="Basic and acidic residues" evidence="1">
    <location>
        <begin position="343"/>
        <end position="352"/>
    </location>
</feature>
<evidence type="ECO:0008006" key="4">
    <source>
        <dbReference type="Google" id="ProtNLM"/>
    </source>
</evidence>
<reference evidence="2" key="1">
    <citation type="submission" date="2021-01" db="EMBL/GenBank/DDBJ databases">
        <authorList>
            <person name="Kaushik A."/>
        </authorList>
    </citation>
    <scope>NUCLEOTIDE SEQUENCE</scope>
    <source>
        <strain evidence="2">AG6-10EEA</strain>
    </source>
</reference>
<dbReference type="GO" id="GO:0000172">
    <property type="term" value="C:ribonuclease MRP complex"/>
    <property type="evidence" value="ECO:0007669"/>
    <property type="project" value="InterPro"/>
</dbReference>
<dbReference type="InterPro" id="IPR047205">
    <property type="entry name" value="RMP1"/>
</dbReference>
<dbReference type="EMBL" id="CAJMXA010003664">
    <property type="protein sequence ID" value="CAE6510113.1"/>
    <property type="molecule type" value="Genomic_DNA"/>
</dbReference>
<evidence type="ECO:0000256" key="1">
    <source>
        <dbReference type="SAM" id="MobiDB-lite"/>
    </source>
</evidence>